<keyword evidence="2 4" id="KW-0442">Lipid degradation</keyword>
<feature type="short sequence motif" description="DGA/G" evidence="4">
    <location>
        <begin position="210"/>
        <end position="212"/>
    </location>
</feature>
<dbReference type="SUPFAM" id="SSF52151">
    <property type="entry name" value="FabD/lysophospholipase-like"/>
    <property type="match status" value="1"/>
</dbReference>
<accession>A0A1W2DFI6</accession>
<comment type="caution">
    <text evidence="4">Lacks conserved residue(s) required for the propagation of feature annotation.</text>
</comment>
<proteinExistence type="predicted"/>
<keyword evidence="3 4" id="KW-0443">Lipid metabolism</keyword>
<evidence type="ECO:0000256" key="1">
    <source>
        <dbReference type="ARBA" id="ARBA00022801"/>
    </source>
</evidence>
<sequence>MTTKIGLALSGGGFRATAFGLGALRALHDRDVLDKVNVVSGISGGSLLTAMWAYGPQRFDEFDDTVTALLRRGLQAELARRALTPRAAWRATLSTMRALGTRQGRSYSRTDALVEALASRPFGAQKMTEVRHAGLDTVISATDMRTGNAVRFGSALSASSPYGRIVDEVPVADAVAASAAFPVLLPALHRRYVFQRTDGTRHDEELAMTDGGVYDNLGLAPLLPGRSTRYSHHVYDLDYIIAVDAGRGRGEQTPARFLTRRLAQSFDITHTKSQDAARSRIHSIGEAAEIKGFLHVYLGMHDDRLPTPMADLIPRGTVHAYPTNFAAMTKSDLDAIVIRGEQLTRSLINAYTPALGA</sequence>
<keyword evidence="1 4" id="KW-0378">Hydrolase</keyword>
<gene>
    <name evidence="6" type="ORF">SAMN06296429_11912</name>
</gene>
<dbReference type="Proteomes" id="UP000192634">
    <property type="component" value="Unassembled WGS sequence"/>
</dbReference>
<dbReference type="EMBL" id="FWXN01000019">
    <property type="protein sequence ID" value="SMC96290.1"/>
    <property type="molecule type" value="Genomic_DNA"/>
</dbReference>
<dbReference type="InterPro" id="IPR050301">
    <property type="entry name" value="NTE"/>
</dbReference>
<evidence type="ECO:0000256" key="2">
    <source>
        <dbReference type="ARBA" id="ARBA00022963"/>
    </source>
</evidence>
<feature type="short sequence motif" description="GXSXG" evidence="4">
    <location>
        <begin position="41"/>
        <end position="45"/>
    </location>
</feature>
<feature type="domain" description="PNPLA" evidence="5">
    <location>
        <begin position="7"/>
        <end position="223"/>
    </location>
</feature>
<dbReference type="PANTHER" id="PTHR14226:SF78">
    <property type="entry name" value="SLR0060 PROTEIN"/>
    <property type="match status" value="1"/>
</dbReference>
<evidence type="ECO:0000259" key="5">
    <source>
        <dbReference type="PROSITE" id="PS51635"/>
    </source>
</evidence>
<evidence type="ECO:0000256" key="4">
    <source>
        <dbReference type="PROSITE-ProRule" id="PRU01161"/>
    </source>
</evidence>
<dbReference type="Gene3D" id="3.40.1090.10">
    <property type="entry name" value="Cytosolic phospholipase A2 catalytic domain"/>
    <property type="match status" value="2"/>
</dbReference>
<dbReference type="Pfam" id="PF01734">
    <property type="entry name" value="Patatin"/>
    <property type="match status" value="1"/>
</dbReference>
<evidence type="ECO:0000256" key="3">
    <source>
        <dbReference type="ARBA" id="ARBA00023098"/>
    </source>
</evidence>
<dbReference type="AlphaFoldDB" id="A0A1W2DFI6"/>
<protein>
    <submittedName>
        <fullName evidence="6">NTE family protein</fullName>
    </submittedName>
</protein>
<dbReference type="GO" id="GO:0016042">
    <property type="term" value="P:lipid catabolic process"/>
    <property type="evidence" value="ECO:0007669"/>
    <property type="project" value="UniProtKB-UniRule"/>
</dbReference>
<feature type="active site" description="Proton acceptor" evidence="4">
    <location>
        <position position="210"/>
    </location>
</feature>
<feature type="active site" description="Nucleophile" evidence="4">
    <location>
        <position position="43"/>
    </location>
</feature>
<reference evidence="6 7" key="1">
    <citation type="submission" date="2017-04" db="EMBL/GenBank/DDBJ databases">
        <authorList>
            <person name="Afonso C.L."/>
            <person name="Miller P.J."/>
            <person name="Scott M.A."/>
            <person name="Spackman E."/>
            <person name="Goraichik I."/>
            <person name="Dimitrov K.M."/>
            <person name="Suarez D.L."/>
            <person name="Swayne D.E."/>
        </authorList>
    </citation>
    <scope>NUCLEOTIDE SEQUENCE [LARGE SCALE GENOMIC DNA]</scope>
    <source>
        <strain evidence="6 7">CGMCC 1.12511</strain>
    </source>
</reference>
<organism evidence="6 7">
    <name type="scientific">Janibacter indicus</name>
    <dbReference type="NCBI Taxonomy" id="857417"/>
    <lineage>
        <taxon>Bacteria</taxon>
        <taxon>Bacillati</taxon>
        <taxon>Actinomycetota</taxon>
        <taxon>Actinomycetes</taxon>
        <taxon>Micrococcales</taxon>
        <taxon>Intrasporangiaceae</taxon>
        <taxon>Janibacter</taxon>
    </lineage>
</organism>
<dbReference type="PANTHER" id="PTHR14226">
    <property type="entry name" value="NEUROPATHY TARGET ESTERASE/SWISS CHEESE D.MELANOGASTER"/>
    <property type="match status" value="1"/>
</dbReference>
<evidence type="ECO:0000313" key="6">
    <source>
        <dbReference type="EMBL" id="SMC96290.1"/>
    </source>
</evidence>
<name>A0A1W2DFI6_9MICO</name>
<dbReference type="RefSeq" id="WP_084453180.1">
    <property type="nucleotide sequence ID" value="NZ_FWXN01000019.1"/>
</dbReference>
<dbReference type="InterPro" id="IPR002641">
    <property type="entry name" value="PNPLA_dom"/>
</dbReference>
<dbReference type="OrthoDB" id="9813090at2"/>
<dbReference type="PROSITE" id="PS51635">
    <property type="entry name" value="PNPLA"/>
    <property type="match status" value="1"/>
</dbReference>
<evidence type="ECO:0000313" key="7">
    <source>
        <dbReference type="Proteomes" id="UP000192634"/>
    </source>
</evidence>
<dbReference type="GO" id="GO:0016787">
    <property type="term" value="F:hydrolase activity"/>
    <property type="evidence" value="ECO:0007669"/>
    <property type="project" value="UniProtKB-UniRule"/>
</dbReference>
<dbReference type="InterPro" id="IPR016035">
    <property type="entry name" value="Acyl_Trfase/lysoPLipase"/>
</dbReference>